<gene>
    <name evidence="2" type="ORF">MAR_007734</name>
</gene>
<dbReference type="EMBL" id="CP111015">
    <property type="protein sequence ID" value="WAR01176.1"/>
    <property type="molecule type" value="Genomic_DNA"/>
</dbReference>
<proteinExistence type="predicted"/>
<reference evidence="2" key="1">
    <citation type="submission" date="2022-11" db="EMBL/GenBank/DDBJ databases">
        <title>Centuries of genome instability and evolution in soft-shell clam transmissible cancer (bioRxiv).</title>
        <authorList>
            <person name="Hart S.F.M."/>
            <person name="Yonemitsu M.A."/>
            <person name="Giersch R.M."/>
            <person name="Beal B.F."/>
            <person name="Arriagada G."/>
            <person name="Davis B.W."/>
            <person name="Ostrander E.A."/>
            <person name="Goff S.P."/>
            <person name="Metzger M.J."/>
        </authorList>
    </citation>
    <scope>NUCLEOTIDE SEQUENCE</scope>
    <source>
        <strain evidence="2">MELC-2E11</strain>
        <tissue evidence="2">Siphon/mantle</tissue>
    </source>
</reference>
<evidence type="ECO:0000313" key="3">
    <source>
        <dbReference type="Proteomes" id="UP001164746"/>
    </source>
</evidence>
<evidence type="ECO:0000313" key="2">
    <source>
        <dbReference type="EMBL" id="WAR01176.1"/>
    </source>
</evidence>
<feature type="region of interest" description="Disordered" evidence="1">
    <location>
        <begin position="197"/>
        <end position="253"/>
    </location>
</feature>
<evidence type="ECO:0008006" key="4">
    <source>
        <dbReference type="Google" id="ProtNLM"/>
    </source>
</evidence>
<name>A0ABY7DWV9_MYAAR</name>
<protein>
    <recommendedName>
        <fullName evidence="4">Protein CUSTOS</fullName>
    </recommendedName>
</protein>
<feature type="compositionally biased region" description="Basic and acidic residues" evidence="1">
    <location>
        <begin position="197"/>
        <end position="212"/>
    </location>
</feature>
<evidence type="ECO:0000256" key="1">
    <source>
        <dbReference type="SAM" id="MobiDB-lite"/>
    </source>
</evidence>
<organism evidence="2 3">
    <name type="scientific">Mya arenaria</name>
    <name type="common">Soft-shell clam</name>
    <dbReference type="NCBI Taxonomy" id="6604"/>
    <lineage>
        <taxon>Eukaryota</taxon>
        <taxon>Metazoa</taxon>
        <taxon>Spiralia</taxon>
        <taxon>Lophotrochozoa</taxon>
        <taxon>Mollusca</taxon>
        <taxon>Bivalvia</taxon>
        <taxon>Autobranchia</taxon>
        <taxon>Heteroconchia</taxon>
        <taxon>Euheterodonta</taxon>
        <taxon>Imparidentia</taxon>
        <taxon>Neoheterodontei</taxon>
        <taxon>Myida</taxon>
        <taxon>Myoidea</taxon>
        <taxon>Myidae</taxon>
        <taxon>Mya</taxon>
    </lineage>
</organism>
<feature type="compositionally biased region" description="Polar residues" evidence="1">
    <location>
        <begin position="220"/>
        <end position="229"/>
    </location>
</feature>
<sequence>MSRSLIELHQPFHNLRRFETDTELSSGAYLGALLSSEESELSAPSSLSSFWEFAESECPVPGSGSWRQSGARMLDDLMEGASPGAAGTVSLTGWSNTDVFEYYMKHHLLKNVVPDHQIAPSTTFTDSEAEVNTPMVSNTKACETPSAEQFFEQRGGKILQNVQKAKKSRNTLSKIIGGMAITEDDILAQIKAHTDKYGPSKIKEKKSASKENNKKRKQTSPKASTSNSVKKPKKVLESSENCDSSDEEDVPDSEKCVMMIFYKN</sequence>
<dbReference type="Proteomes" id="UP001164746">
    <property type="component" value="Chromosome 4"/>
</dbReference>
<keyword evidence="3" id="KW-1185">Reference proteome</keyword>
<accession>A0ABY7DWV9</accession>